<evidence type="ECO:0000313" key="3">
    <source>
        <dbReference type="Proteomes" id="UP000053097"/>
    </source>
</evidence>
<proteinExistence type="predicted"/>
<dbReference type="InterPro" id="IPR013893">
    <property type="entry name" value="RNase_P_Rpp40"/>
</dbReference>
<name>A0A026VV50_OOCBI</name>
<keyword evidence="3" id="KW-1185">Reference proteome</keyword>
<organism evidence="1 3">
    <name type="scientific">Ooceraea biroi</name>
    <name type="common">Clonal raider ant</name>
    <name type="synonym">Cerapachys biroi</name>
    <dbReference type="NCBI Taxonomy" id="2015173"/>
    <lineage>
        <taxon>Eukaryota</taxon>
        <taxon>Metazoa</taxon>
        <taxon>Ecdysozoa</taxon>
        <taxon>Arthropoda</taxon>
        <taxon>Hexapoda</taxon>
        <taxon>Insecta</taxon>
        <taxon>Pterygota</taxon>
        <taxon>Neoptera</taxon>
        <taxon>Endopterygota</taxon>
        <taxon>Hymenoptera</taxon>
        <taxon>Apocrita</taxon>
        <taxon>Aculeata</taxon>
        <taxon>Formicoidea</taxon>
        <taxon>Formicidae</taxon>
        <taxon>Dorylinae</taxon>
        <taxon>Ooceraea</taxon>
    </lineage>
</organism>
<gene>
    <name evidence="2" type="ORF">DMN91_012305</name>
    <name evidence="1" type="ORF">X777_15396</name>
</gene>
<accession>A0A026VV50</accession>
<protein>
    <submittedName>
        <fullName evidence="1">Ribonuclease P protein subunit p40</fullName>
    </submittedName>
</protein>
<reference evidence="2" key="3">
    <citation type="submission" date="2018-07" db="EMBL/GenBank/DDBJ databases">
        <authorList>
            <person name="Mckenzie S.K."/>
            <person name="Kronauer D.J.C."/>
        </authorList>
    </citation>
    <scope>NUCLEOTIDE SEQUENCE</scope>
    <source>
        <strain evidence="2">Clonal line C1</strain>
    </source>
</reference>
<dbReference type="GO" id="GO:0030681">
    <property type="term" value="C:multimeric ribonuclease P complex"/>
    <property type="evidence" value="ECO:0007669"/>
    <property type="project" value="TreeGrafter"/>
</dbReference>
<dbReference type="Proteomes" id="UP000053097">
    <property type="component" value="Unassembled WGS sequence"/>
</dbReference>
<dbReference type="EMBL" id="QOIP01000013">
    <property type="protein sequence ID" value="RLU15311.1"/>
    <property type="molecule type" value="Genomic_DNA"/>
</dbReference>
<dbReference type="STRING" id="2015173.A0A026VV50"/>
<dbReference type="GO" id="GO:0000172">
    <property type="term" value="C:ribonuclease MRP complex"/>
    <property type="evidence" value="ECO:0007669"/>
    <property type="project" value="TreeGrafter"/>
</dbReference>
<dbReference type="GO" id="GO:0004526">
    <property type="term" value="F:ribonuclease P activity"/>
    <property type="evidence" value="ECO:0007669"/>
    <property type="project" value="TreeGrafter"/>
</dbReference>
<dbReference type="Proteomes" id="UP000279307">
    <property type="component" value="Chromosome 13"/>
</dbReference>
<dbReference type="OrthoDB" id="446759at2759"/>
<dbReference type="PANTHER" id="PTHR15396">
    <property type="entry name" value="RIBONUCLEASE P PROTEIN SUBUNIT P40"/>
    <property type="match status" value="1"/>
</dbReference>
<reference evidence="2" key="2">
    <citation type="journal article" date="2018" name="Genome Res.">
        <title>The genomic architecture and molecular evolution of ant odorant receptors.</title>
        <authorList>
            <person name="McKenzie S.K."/>
            <person name="Kronauer D.J.C."/>
        </authorList>
    </citation>
    <scope>NUCLEOTIDE SEQUENCE [LARGE SCALE GENOMIC DNA]</scope>
    <source>
        <strain evidence="2">Clonal line C1</strain>
    </source>
</reference>
<evidence type="ECO:0000313" key="1">
    <source>
        <dbReference type="EMBL" id="EZA47648.1"/>
    </source>
</evidence>
<evidence type="ECO:0000313" key="2">
    <source>
        <dbReference type="EMBL" id="RLU15311.1"/>
    </source>
</evidence>
<dbReference type="AlphaFoldDB" id="A0A026VV50"/>
<dbReference type="EMBL" id="KK107796">
    <property type="protein sequence ID" value="EZA47648.1"/>
    <property type="molecule type" value="Genomic_DNA"/>
</dbReference>
<dbReference type="GO" id="GO:0000171">
    <property type="term" value="F:ribonuclease MRP activity"/>
    <property type="evidence" value="ECO:0007669"/>
    <property type="project" value="TreeGrafter"/>
</dbReference>
<dbReference type="GO" id="GO:0001682">
    <property type="term" value="P:tRNA 5'-leader removal"/>
    <property type="evidence" value="ECO:0007669"/>
    <property type="project" value="InterPro"/>
</dbReference>
<dbReference type="GO" id="GO:0000447">
    <property type="term" value="P:endonucleolytic cleavage in ITS1 to separate SSU-rRNA from 5.8S rRNA and LSU-rRNA from tricistronic rRNA transcript (SSU-rRNA, 5.8S rRNA, LSU-rRNA)"/>
    <property type="evidence" value="ECO:0007669"/>
    <property type="project" value="TreeGrafter"/>
</dbReference>
<reference evidence="1 3" key="1">
    <citation type="journal article" date="2014" name="Curr. Biol.">
        <title>The genome of the clonal raider ant Cerapachys biroi.</title>
        <authorList>
            <person name="Oxley P.R."/>
            <person name="Ji L."/>
            <person name="Fetter-Pruneda I."/>
            <person name="McKenzie S.K."/>
            <person name="Li C."/>
            <person name="Hu H."/>
            <person name="Zhang G."/>
            <person name="Kronauer D.J."/>
        </authorList>
    </citation>
    <scope>NUCLEOTIDE SEQUENCE [LARGE SCALE GENOMIC DNA]</scope>
</reference>
<dbReference type="PANTHER" id="PTHR15396:SF1">
    <property type="entry name" value="RIBONUCLEASE P PROTEIN SUBUNIT P40"/>
    <property type="match status" value="1"/>
</dbReference>
<sequence length="364" mass="41790">MLCPESWNVAPPQHHFSIDRSNFTKPGVSAIIKNHYFNHSISVILPDTITIPNSLRKCQEDTDYYRVNGLRVCDLVDGEFIEAFVKKGEINLLTIENKIDLQNSICITPTGHLILSLVTEDYQALGLEGKASSFEPHTRYVVTIDLKNESFVAGRKNYERVRVALKERLKENFDVIVSWDPPEANICPSSVAAWFCARDYNVCLCQQSFSQRSEYSQTIPTVQDEHLDQLFEWFGIFSINGDLSNEKRNDYVSTYEYTGPSTDVGQVQYLQWTGFFTRQKVQEIYDVLKEYVLSRKDLPWLSFDVQGFADSPISWNLKEHMFFTDGDNSYTVVLQPNGKSVIRKSLSSNNRLRRCNVTNSLLNV</sequence>
<dbReference type="Pfam" id="PF08584">
    <property type="entry name" value="Ribonuc_P_40"/>
    <property type="match status" value="1"/>
</dbReference>
<dbReference type="OMA" id="HAYNCRV"/>